<dbReference type="GO" id="GO:0016020">
    <property type="term" value="C:membrane"/>
    <property type="evidence" value="ECO:0007669"/>
    <property type="project" value="InterPro"/>
</dbReference>
<accession>A0A1F5PKA8</accession>
<dbReference type="EMBL" id="MFEY01000007">
    <property type="protein sequence ID" value="OGE90307.1"/>
    <property type="molecule type" value="Genomic_DNA"/>
</dbReference>
<keyword evidence="3" id="KW-0732">Signal</keyword>
<sequence length="327" mass="35481">MKKLYAGFGVVVLLVVLIMGLKGLNHSQDSKSATLKIGLNPWIGNGLYFIAQEKGFFEANNINVKLESFDDGAIGKQLLNSGKVDVLPITPETVVIIKDSGLGIKIIGMTVASKGADGIIATRDVQNLTDLRGKKVAFEVGSPSHFLLSYFLDQQNLDTSILDVVNTTAPDAGAAFVAGQVDAAVTWEPWLSKASERPGGHVLLSSKTMELFPDMMIIRNDVLESNPEAAAALLRSLFAAIDWINANNDEAAEIIGKNFQISPEEVKAQLATIQWLTYDDNIVSFKSGQPQDLLQKAGDLWLRLDLIRNPISGTNLVDDSILINLYK</sequence>
<dbReference type="InterPro" id="IPR010067">
    <property type="entry name" value="ABC_SsuA_sub-bd"/>
</dbReference>
<dbReference type="SUPFAM" id="SSF53850">
    <property type="entry name" value="Periplasmic binding protein-like II"/>
    <property type="match status" value="1"/>
</dbReference>
<organism evidence="4 5">
    <name type="scientific">Candidatus Doudnabacteria bacterium RIFCSPHIGHO2_12_FULL_48_16</name>
    <dbReference type="NCBI Taxonomy" id="1817838"/>
    <lineage>
        <taxon>Bacteria</taxon>
        <taxon>Candidatus Doudnaibacteriota</taxon>
    </lineage>
</organism>
<dbReference type="GO" id="GO:0042597">
    <property type="term" value="C:periplasmic space"/>
    <property type="evidence" value="ECO:0007669"/>
    <property type="project" value="UniProtKB-SubCell"/>
</dbReference>
<dbReference type="PANTHER" id="PTHR30024:SF47">
    <property type="entry name" value="TAURINE-BINDING PERIPLASMIC PROTEIN"/>
    <property type="match status" value="1"/>
</dbReference>
<dbReference type="Proteomes" id="UP000177682">
    <property type="component" value="Unassembled WGS sequence"/>
</dbReference>
<evidence type="ECO:0000256" key="3">
    <source>
        <dbReference type="ARBA" id="ARBA00022729"/>
    </source>
</evidence>
<dbReference type="Gene3D" id="3.40.190.10">
    <property type="entry name" value="Periplasmic binding protein-like II"/>
    <property type="match status" value="2"/>
</dbReference>
<dbReference type="AlphaFoldDB" id="A0A1F5PKA8"/>
<gene>
    <name evidence="4" type="ORF">A3E29_04400</name>
</gene>
<evidence type="ECO:0000313" key="5">
    <source>
        <dbReference type="Proteomes" id="UP000177682"/>
    </source>
</evidence>
<dbReference type="PANTHER" id="PTHR30024">
    <property type="entry name" value="ALIPHATIC SULFONATES-BINDING PROTEIN-RELATED"/>
    <property type="match status" value="1"/>
</dbReference>
<evidence type="ECO:0000256" key="2">
    <source>
        <dbReference type="ARBA" id="ARBA00010742"/>
    </source>
</evidence>
<evidence type="ECO:0008006" key="6">
    <source>
        <dbReference type="Google" id="ProtNLM"/>
    </source>
</evidence>
<dbReference type="Pfam" id="PF13379">
    <property type="entry name" value="NMT1_2"/>
    <property type="match status" value="1"/>
</dbReference>
<proteinExistence type="inferred from homology"/>
<comment type="similarity">
    <text evidence="2">Belongs to the bacterial solute-binding protein SsuA/TauA family.</text>
</comment>
<evidence type="ECO:0000256" key="1">
    <source>
        <dbReference type="ARBA" id="ARBA00004418"/>
    </source>
</evidence>
<dbReference type="GO" id="GO:0042626">
    <property type="term" value="F:ATPase-coupled transmembrane transporter activity"/>
    <property type="evidence" value="ECO:0007669"/>
    <property type="project" value="InterPro"/>
</dbReference>
<dbReference type="NCBIfam" id="TIGR01728">
    <property type="entry name" value="SsuA_fam"/>
    <property type="match status" value="1"/>
</dbReference>
<name>A0A1F5PKA8_9BACT</name>
<evidence type="ECO:0000313" key="4">
    <source>
        <dbReference type="EMBL" id="OGE90307.1"/>
    </source>
</evidence>
<comment type="caution">
    <text evidence="4">The sequence shown here is derived from an EMBL/GenBank/DDBJ whole genome shotgun (WGS) entry which is preliminary data.</text>
</comment>
<protein>
    <recommendedName>
        <fullName evidence="6">Solute-binding protein family 3/N-terminal domain-containing protein</fullName>
    </recommendedName>
</protein>
<comment type="subcellular location">
    <subcellularLocation>
        <location evidence="1">Periplasm</location>
    </subcellularLocation>
</comment>
<reference evidence="4 5" key="1">
    <citation type="journal article" date="2016" name="Nat. Commun.">
        <title>Thousands of microbial genomes shed light on interconnected biogeochemical processes in an aquifer system.</title>
        <authorList>
            <person name="Anantharaman K."/>
            <person name="Brown C.T."/>
            <person name="Hug L.A."/>
            <person name="Sharon I."/>
            <person name="Castelle C.J."/>
            <person name="Probst A.J."/>
            <person name="Thomas B.C."/>
            <person name="Singh A."/>
            <person name="Wilkins M.J."/>
            <person name="Karaoz U."/>
            <person name="Brodie E.L."/>
            <person name="Williams K.H."/>
            <person name="Hubbard S.S."/>
            <person name="Banfield J.F."/>
        </authorList>
    </citation>
    <scope>NUCLEOTIDE SEQUENCE [LARGE SCALE GENOMIC DNA]</scope>
</reference>